<dbReference type="InterPro" id="IPR000595">
    <property type="entry name" value="cNMP-bd_dom"/>
</dbReference>
<feature type="transmembrane region" description="Helical" evidence="18">
    <location>
        <begin position="47"/>
        <end position="68"/>
    </location>
</feature>
<keyword evidence="6" id="KW-0479">Metal-binding</keyword>
<keyword evidence="12 18" id="KW-0472">Membrane</keyword>
<dbReference type="InterPro" id="IPR018490">
    <property type="entry name" value="cNMP-bd_dom_sf"/>
</dbReference>
<evidence type="ECO:0000259" key="20">
    <source>
        <dbReference type="PROSITE" id="PS50125"/>
    </source>
</evidence>
<keyword evidence="11 18" id="KW-1133">Transmembrane helix</keyword>
<dbReference type="PROSITE" id="PS50042">
    <property type="entry name" value="CNMP_BINDING_3"/>
    <property type="match status" value="1"/>
</dbReference>
<evidence type="ECO:0000256" key="5">
    <source>
        <dbReference type="ARBA" id="ARBA00022692"/>
    </source>
</evidence>
<dbReference type="CDD" id="cd07302">
    <property type="entry name" value="CHD"/>
    <property type="match status" value="2"/>
</dbReference>
<evidence type="ECO:0000256" key="4">
    <source>
        <dbReference type="ARBA" id="ARBA00022490"/>
    </source>
</evidence>
<feature type="transmembrane region" description="Helical" evidence="18">
    <location>
        <begin position="1656"/>
        <end position="1674"/>
    </location>
</feature>
<dbReference type="SUPFAM" id="SSF56281">
    <property type="entry name" value="Metallo-hydrolase/oxidoreductase"/>
    <property type="match status" value="1"/>
</dbReference>
<keyword evidence="10" id="KW-0460">Magnesium</keyword>
<dbReference type="Gene3D" id="2.60.120.10">
    <property type="entry name" value="Jelly Rolls"/>
    <property type="match status" value="2"/>
</dbReference>
<name>A0AAX4PKB4_9CHLO</name>
<evidence type="ECO:0000256" key="1">
    <source>
        <dbReference type="ARBA" id="ARBA00001946"/>
    </source>
</evidence>
<evidence type="ECO:0000256" key="17">
    <source>
        <dbReference type="SAM" id="MobiDB-lite"/>
    </source>
</evidence>
<keyword evidence="8" id="KW-0547">Nucleotide-binding</keyword>
<organism evidence="21 22">
    <name type="scientific">Chloropicon roscoffensis</name>
    <dbReference type="NCBI Taxonomy" id="1461544"/>
    <lineage>
        <taxon>Eukaryota</taxon>
        <taxon>Viridiplantae</taxon>
        <taxon>Chlorophyta</taxon>
        <taxon>Chloropicophyceae</taxon>
        <taxon>Chloropicales</taxon>
        <taxon>Chloropicaceae</taxon>
        <taxon>Chloropicon</taxon>
    </lineage>
</organism>
<dbReference type="Pfam" id="PF00027">
    <property type="entry name" value="cNMP_binding"/>
    <property type="match status" value="1"/>
</dbReference>
<dbReference type="GO" id="GO:0016787">
    <property type="term" value="F:hydrolase activity"/>
    <property type="evidence" value="ECO:0007669"/>
    <property type="project" value="UniProtKB-KW"/>
</dbReference>
<dbReference type="PROSITE" id="PS00452">
    <property type="entry name" value="GUANYLATE_CYCLASE_1"/>
    <property type="match status" value="1"/>
</dbReference>
<dbReference type="SUPFAM" id="SSF51206">
    <property type="entry name" value="cAMP-binding domain-like"/>
    <property type="match status" value="2"/>
</dbReference>
<dbReference type="GO" id="GO:0004016">
    <property type="term" value="F:adenylate cyclase activity"/>
    <property type="evidence" value="ECO:0007669"/>
    <property type="project" value="TreeGrafter"/>
</dbReference>
<keyword evidence="22" id="KW-1185">Reference proteome</keyword>
<comment type="subcellular location">
    <subcellularLocation>
        <location evidence="3">Cytoplasm</location>
    </subcellularLocation>
    <subcellularLocation>
        <location evidence="2">Membrane</location>
    </subcellularLocation>
</comment>
<dbReference type="Proteomes" id="UP001472866">
    <property type="component" value="Chromosome 15"/>
</dbReference>
<dbReference type="InterPro" id="IPR001279">
    <property type="entry name" value="Metallo-B-lactamas"/>
</dbReference>
<dbReference type="PANTHER" id="PTHR11920:SF335">
    <property type="entry name" value="GUANYLATE CYCLASE"/>
    <property type="match status" value="1"/>
</dbReference>
<comment type="cofactor">
    <cofactor evidence="1">
        <name>Mg(2+)</name>
        <dbReference type="ChEBI" id="CHEBI:18420"/>
    </cofactor>
</comment>
<feature type="transmembrane region" description="Helical" evidence="18">
    <location>
        <begin position="74"/>
        <end position="99"/>
    </location>
</feature>
<feature type="compositionally biased region" description="Acidic residues" evidence="17">
    <location>
        <begin position="1517"/>
        <end position="1526"/>
    </location>
</feature>
<evidence type="ECO:0000256" key="6">
    <source>
        <dbReference type="ARBA" id="ARBA00022723"/>
    </source>
</evidence>
<proteinExistence type="inferred from homology"/>
<dbReference type="GO" id="GO:0000166">
    <property type="term" value="F:nucleotide binding"/>
    <property type="evidence" value="ECO:0007669"/>
    <property type="project" value="UniProtKB-KW"/>
</dbReference>
<evidence type="ECO:0000256" key="14">
    <source>
        <dbReference type="ARBA" id="ARBA00061002"/>
    </source>
</evidence>
<dbReference type="InterPro" id="IPR018297">
    <property type="entry name" value="A/G_cyclase_CS"/>
</dbReference>
<dbReference type="SMART" id="SM00849">
    <property type="entry name" value="Lactamase_B"/>
    <property type="match status" value="1"/>
</dbReference>
<keyword evidence="5 18" id="KW-0812">Transmembrane</keyword>
<dbReference type="Pfam" id="PF23023">
    <property type="entry name" value="Anti-Pycsar_Apyc1"/>
    <property type="match status" value="1"/>
</dbReference>
<dbReference type="InterPro" id="IPR050401">
    <property type="entry name" value="Cyclic_nucleotide_synthase"/>
</dbReference>
<feature type="region of interest" description="Disordered" evidence="17">
    <location>
        <begin position="2078"/>
        <end position="2113"/>
    </location>
</feature>
<feature type="transmembrane region" description="Helical" evidence="18">
    <location>
        <begin position="134"/>
        <end position="151"/>
    </location>
</feature>
<feature type="domain" description="Guanylate cyclase" evidence="20">
    <location>
        <begin position="270"/>
        <end position="414"/>
    </location>
</feature>
<comment type="similarity">
    <text evidence="15">Belongs to the adenylyl cyclase class-4/guanylyl cyclase family.</text>
</comment>
<comment type="similarity">
    <text evidence="14">Belongs to the metallo-beta-lactamase superfamily. cNMP phosphodiesterase family.</text>
</comment>
<evidence type="ECO:0000256" key="12">
    <source>
        <dbReference type="ARBA" id="ARBA00023136"/>
    </source>
</evidence>
<evidence type="ECO:0000256" key="18">
    <source>
        <dbReference type="SAM" id="Phobius"/>
    </source>
</evidence>
<gene>
    <name evidence="21" type="ORF">HKI87_15g81330</name>
</gene>
<feature type="compositionally biased region" description="Basic and acidic residues" evidence="17">
    <location>
        <begin position="1476"/>
        <end position="1488"/>
    </location>
</feature>
<dbReference type="GO" id="GO:0005829">
    <property type="term" value="C:cytosol"/>
    <property type="evidence" value="ECO:0007669"/>
    <property type="project" value="UniProtKB-ARBA"/>
</dbReference>
<feature type="transmembrane region" description="Helical" evidence="18">
    <location>
        <begin position="1713"/>
        <end position="1734"/>
    </location>
</feature>
<protein>
    <submittedName>
        <fullName evidence="21">Guanylate cyclase</fullName>
    </submittedName>
</protein>
<feature type="compositionally biased region" description="Acidic residues" evidence="17">
    <location>
        <begin position="2078"/>
        <end position="2092"/>
    </location>
</feature>
<keyword evidence="13 15" id="KW-0456">Lyase</keyword>
<feature type="transmembrane region" description="Helical" evidence="18">
    <location>
        <begin position="1686"/>
        <end position="1707"/>
    </location>
</feature>
<keyword evidence="9" id="KW-0378">Hydrolase</keyword>
<dbReference type="SUPFAM" id="SSF55073">
    <property type="entry name" value="Nucleotide cyclase"/>
    <property type="match status" value="2"/>
</dbReference>
<dbReference type="InterPro" id="IPR014710">
    <property type="entry name" value="RmlC-like_jellyroll"/>
</dbReference>
<evidence type="ECO:0000256" key="15">
    <source>
        <dbReference type="RuleBase" id="RU000405"/>
    </source>
</evidence>
<evidence type="ECO:0000256" key="7">
    <source>
        <dbReference type="ARBA" id="ARBA00022737"/>
    </source>
</evidence>
<sequence>MLPAPALPQKAVENVKLNRVLLCFQDTKLELDFEIHYFNLAKKRSQIACLCLLAITALLGIADFAYHAEKGYDSILSLGTLVIIRYGALLPLGLLLLVLSNTRSFQHYSQYAISIFNFVFGSGLSAMAVLGGDYAGYGTVFTFVFYTFFLSKSRFFKASVSTLCIIGAHYAFLYVKSEDDLSNEFPKFNRPDWNRKIFNDIGVLALLDICCMYGSYVQENTLRGEFLNAVIVQLEAGKMNHLLHNLLPSSAVRALRSGTQAIADEFPVATVLFSDIVGFTKLSGDKHPSDICILLHNLYCVFDRLTDIYGVYKVETIGDAYEAVSGLDMDGDTVDDRKLTQREVNLKSKINAASITNFGLSMLEQIPIINSTNNYPVNIRIGIHSGPIIAGVIGMKMPRYHLWGETVATAEHLEAGGVEGAIQVSSYTKTLLEEYFILQRRGWIEIKGQQDKKMETYLLIGPKEGAKDGISKQIEKARETLQNLVQERVDELKVEEEEKTIPGMTKQNKKKVKFAKRASLPIFGSIRGDLHAQNTKFGKLMGDPLDTIGDSEDQVVELKEIENQSGKFTTEGLRKVEEAKAKGPVSSSTVMALRKHTRRRTTFFKQGQAATMMEEDRAGEDAYSPMLDGHQEESVPINVASLGDRVVQLTRGGVMVRTSIGFVQFGIPPETIKDAMVMKMDEAKDIRDKMPVCYVIPHQLFDQKCGICMAEVEFPTYFNFFVLGRKPTFLTYPSVERRLRKVLRETLVGPAKIDYDIEFSTNVPMEERADVVKECASLRTFNDPDQLMEFIHFDKQSGEIDITSELLEKLRASGSKNIDESVKVVIQDVVSGFEVRENGETIARIPTKIATESHALQKILADSQKEDHPSKKFDPPLFGVTILGSSHGFDPNRTTTGFVLWMNRRGIMVDPPIHSVALLESYGIPARLIDAVMVTHCHADHDGGTLQKILAETQCTVISTTAILNSFIRKYSLLTNLEEEFLQTLFIARPAIVGEPIFINGGEINVFYTMHTIPAIGIVAKFSGKSIYYSGDTCNDVALIEKMSSEGVMSPQRKEKMLRHIDFANAEGISDYDLILHECGVPPIHTPVKGLASLPDSVKERMWLVHIAEKDVPKDMGLKLAREGVENTLVLDIEKKESGDAVEVLEILETIPFFKGIFMTGDKARDILQLVQNVKFSPGSLICKEGDRVDNFFIIRLGIVNVDSERGKIHSKAYSGDYFGECCLLPGHLSNVDISALTDVEAISISGKDLQAMLDEMPEASEKITKLLDIQAFGFLDTLLCNTMFKDLTSVQKTNLMSIAERYDINQNDILWDIGDTANFCIINLSATIQLTVEVEKTKKLKFGVGSIIGDMNALLEKEEMSVVTKAECLRKGMAFKIAKEKFMDFIAKNPGLRMWCINRLFIDSVHSLNRNVSRRQSISLMPEEALLDSVVKGDQAAVIGNVDESTAMIDEAEDADNHDDDVGEAPSSPFSPHKQGKEERANNKKEAFPGSREAFPGMGSNMKPRIMQKQRKGSDESDEEEEMIPDGEQGLMRSVLAKVRGCLALRRQKKTRVIPMRGRYNKKEPGARRGGGRMELSSIKLESFTNNVSQITNRIFKGAVSWVGHSMEASLAECMVEGVVLKNTNINGITLLFDYDRAESLFQLRLSNEIPWRRFNITCLLFFIATLGIYDYVIRKDSALEGLLLVRYIGALPLTLVWLAFSFTPWYTRPKAYSGVSMLLATLLGIACSFLSVVGKEPGYGGIMLYILFCGFFLRLRSVVTIPLLYAIAVLHTGIVGYFVIADQIAKPWLEYKEEHLFWSLGYVMTFSSLVNYMVFTIEYNQRKDFLGELGQKLERQKSHIVLNNMLPESVAKELYGATVFPICHEFSQVTLVFCSIDSFEKHVTKVLDSVQVVELLNTIFFVFDILVDRHELYKVETVGDMYLAASGMPKAKHNHAQLVANFVSQLLILKTDDWVPRENNKSGLNVKINFGMSSGPVTAGIIGVHRPFYHIFGDTVNTASRMITTGLPGTCQMTEATHEFLKDGIYKIKERGMIQVKGKGMMHTYFLEGSNEEVDGKHISRLVKEKRKSLLRTFAEGEEAEAEPTEEEVGDLPTSKNKTKKKRSRFISMAK</sequence>
<feature type="domain" description="Cyclic nucleotide-binding" evidence="19">
    <location>
        <begin position="1166"/>
        <end position="1254"/>
    </location>
</feature>
<feature type="transmembrane region" description="Helical" evidence="18">
    <location>
        <begin position="1741"/>
        <end position="1759"/>
    </location>
</feature>
<evidence type="ECO:0000256" key="11">
    <source>
        <dbReference type="ARBA" id="ARBA00022989"/>
    </source>
</evidence>
<evidence type="ECO:0000256" key="16">
    <source>
        <dbReference type="SAM" id="Coils"/>
    </source>
</evidence>
<feature type="region of interest" description="Disordered" evidence="17">
    <location>
        <begin position="1456"/>
        <end position="1530"/>
    </location>
</feature>
<dbReference type="GO" id="GO:0046872">
    <property type="term" value="F:metal ion binding"/>
    <property type="evidence" value="ECO:0007669"/>
    <property type="project" value="UniProtKB-KW"/>
</dbReference>
<dbReference type="FunFam" id="3.60.15.10:FF:000029">
    <property type="entry name" value="Cyclic nucleotide-binding domain protein"/>
    <property type="match status" value="1"/>
</dbReference>
<keyword evidence="16" id="KW-0175">Coiled coil</keyword>
<dbReference type="GO" id="GO:0004383">
    <property type="term" value="F:guanylate cyclase activity"/>
    <property type="evidence" value="ECO:0007669"/>
    <property type="project" value="TreeGrafter"/>
</dbReference>
<feature type="transmembrane region" description="Helical" evidence="18">
    <location>
        <begin position="111"/>
        <end position="128"/>
    </location>
</feature>
<dbReference type="CDD" id="cd00038">
    <property type="entry name" value="CAP_ED"/>
    <property type="match status" value="1"/>
</dbReference>
<dbReference type="Gene3D" id="3.60.15.10">
    <property type="entry name" value="Ribonuclease Z/Hydroxyacylglutathione hydrolase-like"/>
    <property type="match status" value="1"/>
</dbReference>
<dbReference type="SMART" id="SM00100">
    <property type="entry name" value="cNMP"/>
    <property type="match status" value="2"/>
</dbReference>
<dbReference type="InterPro" id="IPR036866">
    <property type="entry name" value="RibonucZ/Hydroxyglut_hydro"/>
</dbReference>
<feature type="coiled-coil region" evidence="16">
    <location>
        <begin position="467"/>
        <end position="498"/>
    </location>
</feature>
<dbReference type="SMART" id="SM00044">
    <property type="entry name" value="CYCc"/>
    <property type="match status" value="2"/>
</dbReference>
<evidence type="ECO:0000256" key="10">
    <source>
        <dbReference type="ARBA" id="ARBA00022842"/>
    </source>
</evidence>
<dbReference type="GO" id="GO:0007168">
    <property type="term" value="P:receptor guanylyl cyclase signaling pathway"/>
    <property type="evidence" value="ECO:0007669"/>
    <property type="project" value="TreeGrafter"/>
</dbReference>
<dbReference type="EMBL" id="CP151515">
    <property type="protein sequence ID" value="WZN66566.1"/>
    <property type="molecule type" value="Genomic_DNA"/>
</dbReference>
<dbReference type="Gene3D" id="3.30.70.1230">
    <property type="entry name" value="Nucleotide cyclase"/>
    <property type="match status" value="2"/>
</dbReference>
<evidence type="ECO:0000256" key="8">
    <source>
        <dbReference type="ARBA" id="ARBA00022741"/>
    </source>
</evidence>
<evidence type="ECO:0000313" key="21">
    <source>
        <dbReference type="EMBL" id="WZN66566.1"/>
    </source>
</evidence>
<keyword evidence="4" id="KW-0963">Cytoplasm</keyword>
<dbReference type="GO" id="GO:0001653">
    <property type="term" value="F:peptide receptor activity"/>
    <property type="evidence" value="ECO:0007669"/>
    <property type="project" value="TreeGrafter"/>
</dbReference>
<accession>A0AAX4PKB4</accession>
<evidence type="ECO:0000256" key="13">
    <source>
        <dbReference type="ARBA" id="ARBA00023239"/>
    </source>
</evidence>
<evidence type="ECO:0000259" key="19">
    <source>
        <dbReference type="PROSITE" id="PS50042"/>
    </source>
</evidence>
<dbReference type="PANTHER" id="PTHR11920">
    <property type="entry name" value="GUANYLYL CYCLASE"/>
    <property type="match status" value="1"/>
</dbReference>
<dbReference type="InterPro" id="IPR029787">
    <property type="entry name" value="Nucleotide_cyclase"/>
</dbReference>
<dbReference type="GO" id="GO:0005886">
    <property type="term" value="C:plasma membrane"/>
    <property type="evidence" value="ECO:0007669"/>
    <property type="project" value="TreeGrafter"/>
</dbReference>
<evidence type="ECO:0000256" key="3">
    <source>
        <dbReference type="ARBA" id="ARBA00004496"/>
    </source>
</evidence>
<reference evidence="21 22" key="1">
    <citation type="submission" date="2024-03" db="EMBL/GenBank/DDBJ databases">
        <title>Complete genome sequence of the green alga Chloropicon roscoffensis RCC1871.</title>
        <authorList>
            <person name="Lemieux C."/>
            <person name="Pombert J.-F."/>
            <person name="Otis C."/>
            <person name="Turmel M."/>
        </authorList>
    </citation>
    <scope>NUCLEOTIDE SEQUENCE [LARGE SCALE GENOMIC DNA]</scope>
    <source>
        <strain evidence="21 22">RCC1871</strain>
    </source>
</reference>
<keyword evidence="7" id="KW-0677">Repeat</keyword>
<dbReference type="PROSITE" id="PS50125">
    <property type="entry name" value="GUANYLATE_CYCLASE_2"/>
    <property type="match status" value="2"/>
</dbReference>
<dbReference type="GO" id="GO:0035556">
    <property type="term" value="P:intracellular signal transduction"/>
    <property type="evidence" value="ECO:0007669"/>
    <property type="project" value="InterPro"/>
</dbReference>
<evidence type="ECO:0000256" key="9">
    <source>
        <dbReference type="ARBA" id="ARBA00022801"/>
    </source>
</evidence>
<dbReference type="Pfam" id="PF00211">
    <property type="entry name" value="Guanylate_cyc"/>
    <property type="match status" value="2"/>
</dbReference>
<feature type="domain" description="Guanylate cyclase" evidence="20">
    <location>
        <begin position="1872"/>
        <end position="2005"/>
    </location>
</feature>
<feature type="transmembrane region" description="Helical" evidence="18">
    <location>
        <begin position="1765"/>
        <end position="1786"/>
    </location>
</feature>
<evidence type="ECO:0000313" key="22">
    <source>
        <dbReference type="Proteomes" id="UP001472866"/>
    </source>
</evidence>
<feature type="transmembrane region" description="Helical" evidence="18">
    <location>
        <begin position="1798"/>
        <end position="1817"/>
    </location>
</feature>
<dbReference type="InterPro" id="IPR001054">
    <property type="entry name" value="A/G_cyclase"/>
</dbReference>
<evidence type="ECO:0000256" key="2">
    <source>
        <dbReference type="ARBA" id="ARBA00004370"/>
    </source>
</evidence>